<dbReference type="InterPro" id="IPR009075">
    <property type="entry name" value="AcylCo_DH/oxidase_C"/>
</dbReference>
<dbReference type="InterPro" id="IPR013786">
    <property type="entry name" value="AcylCoA_DH/ox_N"/>
</dbReference>
<dbReference type="OrthoDB" id="435240at2759"/>
<evidence type="ECO:0000259" key="8">
    <source>
        <dbReference type="Pfam" id="PF02771"/>
    </source>
</evidence>
<dbReference type="Pfam" id="PF00441">
    <property type="entry name" value="Acyl-CoA_dh_1"/>
    <property type="match status" value="1"/>
</dbReference>
<dbReference type="FunFam" id="1.20.140.10:FF:000012">
    <property type="entry name" value="Acyl-CoA dehydrogenase fadE12"/>
    <property type="match status" value="1"/>
</dbReference>
<dbReference type="InterPro" id="IPR037069">
    <property type="entry name" value="AcylCoA_DH/ox_N_sf"/>
</dbReference>
<dbReference type="GO" id="GO:0003995">
    <property type="term" value="F:acyl-CoA dehydrogenase activity"/>
    <property type="evidence" value="ECO:0007669"/>
    <property type="project" value="TreeGrafter"/>
</dbReference>
<reference evidence="9 10" key="1">
    <citation type="submission" date="2015-07" db="EMBL/GenBank/DDBJ databases">
        <title>Comparative genomics of the Sigatoka disease complex on banana suggests a link between parallel evolutionary changes in Pseudocercospora fijiensis and Pseudocercospora eumusae and increased virulence on the banana host.</title>
        <authorList>
            <person name="Chang T.-C."/>
            <person name="Salvucci A."/>
            <person name="Crous P.W."/>
            <person name="Stergiopoulos I."/>
        </authorList>
    </citation>
    <scope>NUCLEOTIDE SEQUENCE [LARGE SCALE GENOMIC DNA]</scope>
    <source>
        <strain evidence="9 10">CBS 116634</strain>
    </source>
</reference>
<dbReference type="EMBL" id="LFZO01000830">
    <property type="protein sequence ID" value="KXS96475.1"/>
    <property type="molecule type" value="Genomic_DNA"/>
</dbReference>
<feature type="domain" description="Acyl-CoA oxidase/dehydrogenase middle" evidence="7">
    <location>
        <begin position="124"/>
        <end position="223"/>
    </location>
</feature>
<dbReference type="Gene3D" id="1.20.140.10">
    <property type="entry name" value="Butyryl-CoA Dehydrogenase, subunit A, domain 3"/>
    <property type="match status" value="1"/>
</dbReference>
<sequence>METSGFTEEQLTVRDAVMKICSNFDDEYWMDCDYNDKYPGELHAALAKDGWIGIALPESLGGSGLGISEATMMLQTIAESGAGMAGAQSIHANVYATQPVAKFATEEQRNRFLSKIVSGEWRTCFGVTEPNTGLETLKLKTTAMPDGDGYRITGQKIWITNAQVAQKMVLLCRTTPIEEVKKSSEGLSMLYIDLNKDDPGLEVRKIRKMGGRAVDANQVFFDNYYVPKDSLIGKDGKGFKQILHGMNAERCLLAGEALGLGYAALQKATNYAKERVVFGRPIGQNQAIQHPLASAFMQLEAAKLLTYHAARLYDRSSPDNPEYDDKITQHAVGVAANSAKYVAAEAAYTACERSVMSMGGMGYAAEYHVERYLRECFVPRLAPVSREMIMNFIGEKALGLPRSY</sequence>
<dbReference type="STRING" id="113226.A0A139H1X8"/>
<evidence type="ECO:0000256" key="5">
    <source>
        <dbReference type="RuleBase" id="RU362125"/>
    </source>
</evidence>
<dbReference type="Gene3D" id="2.40.110.10">
    <property type="entry name" value="Butyryl-CoA Dehydrogenase, subunit A, domain 2"/>
    <property type="match status" value="1"/>
</dbReference>
<dbReference type="PIRSF" id="PIRSF016578">
    <property type="entry name" value="HsaA"/>
    <property type="match status" value="1"/>
</dbReference>
<evidence type="ECO:0000259" key="6">
    <source>
        <dbReference type="Pfam" id="PF00441"/>
    </source>
</evidence>
<keyword evidence="3 5" id="KW-0285">Flavoprotein</keyword>
<evidence type="ECO:0000256" key="4">
    <source>
        <dbReference type="ARBA" id="ARBA00022827"/>
    </source>
</evidence>
<gene>
    <name evidence="9" type="ORF">AC579_3983</name>
</gene>
<dbReference type="InterPro" id="IPR036250">
    <property type="entry name" value="AcylCo_DH-like_C"/>
</dbReference>
<accession>A0A139H1X8</accession>
<dbReference type="SUPFAM" id="SSF56645">
    <property type="entry name" value="Acyl-CoA dehydrogenase NM domain-like"/>
    <property type="match status" value="1"/>
</dbReference>
<comment type="similarity">
    <text evidence="2 5">Belongs to the acyl-CoA dehydrogenase family.</text>
</comment>
<dbReference type="CDD" id="cd00567">
    <property type="entry name" value="ACAD"/>
    <property type="match status" value="1"/>
</dbReference>
<evidence type="ECO:0000256" key="3">
    <source>
        <dbReference type="ARBA" id="ARBA00022630"/>
    </source>
</evidence>
<feature type="domain" description="Acyl-CoA dehydrogenase/oxidase N-terminal" evidence="8">
    <location>
        <begin position="7"/>
        <end position="120"/>
    </location>
</feature>
<keyword evidence="10" id="KW-1185">Reference proteome</keyword>
<organism evidence="9 10">
    <name type="scientific">Pseudocercospora musae</name>
    <dbReference type="NCBI Taxonomy" id="113226"/>
    <lineage>
        <taxon>Eukaryota</taxon>
        <taxon>Fungi</taxon>
        <taxon>Dikarya</taxon>
        <taxon>Ascomycota</taxon>
        <taxon>Pezizomycotina</taxon>
        <taxon>Dothideomycetes</taxon>
        <taxon>Dothideomycetidae</taxon>
        <taxon>Mycosphaerellales</taxon>
        <taxon>Mycosphaerellaceae</taxon>
        <taxon>Pseudocercospora</taxon>
    </lineage>
</organism>
<comment type="cofactor">
    <cofactor evidence="1 5">
        <name>FAD</name>
        <dbReference type="ChEBI" id="CHEBI:57692"/>
    </cofactor>
</comment>
<proteinExistence type="inferred from homology"/>
<evidence type="ECO:0000313" key="10">
    <source>
        <dbReference type="Proteomes" id="UP000073492"/>
    </source>
</evidence>
<dbReference type="SUPFAM" id="SSF47203">
    <property type="entry name" value="Acyl-CoA dehydrogenase C-terminal domain-like"/>
    <property type="match status" value="1"/>
</dbReference>
<evidence type="ECO:0008006" key="11">
    <source>
        <dbReference type="Google" id="ProtNLM"/>
    </source>
</evidence>
<dbReference type="AlphaFoldDB" id="A0A139H1X8"/>
<dbReference type="InterPro" id="IPR009100">
    <property type="entry name" value="AcylCoA_DH/oxidase_NM_dom_sf"/>
</dbReference>
<dbReference type="FunFam" id="2.40.110.10:FF:000014">
    <property type="entry name" value="Probable acyl-CoA dehydrogenase"/>
    <property type="match status" value="1"/>
</dbReference>
<evidence type="ECO:0000259" key="7">
    <source>
        <dbReference type="Pfam" id="PF02770"/>
    </source>
</evidence>
<dbReference type="Proteomes" id="UP000073492">
    <property type="component" value="Unassembled WGS sequence"/>
</dbReference>
<dbReference type="FunFam" id="1.10.540.10:FF:000027">
    <property type="entry name" value="Putative acyl-CoA dehydrogenase"/>
    <property type="match status" value="1"/>
</dbReference>
<name>A0A139H1X8_9PEZI</name>
<dbReference type="Pfam" id="PF02770">
    <property type="entry name" value="Acyl-CoA_dh_M"/>
    <property type="match status" value="1"/>
</dbReference>
<protein>
    <recommendedName>
        <fullName evidence="11">Acyl-CoA dehydrogenase</fullName>
    </recommendedName>
</protein>
<dbReference type="PANTHER" id="PTHR43884">
    <property type="entry name" value="ACYL-COA DEHYDROGENASE"/>
    <property type="match status" value="1"/>
</dbReference>
<keyword evidence="4 5" id="KW-0274">FAD</keyword>
<dbReference type="Gene3D" id="1.10.540.10">
    <property type="entry name" value="Acyl-CoA dehydrogenase/oxidase, N-terminal domain"/>
    <property type="match status" value="1"/>
</dbReference>
<evidence type="ECO:0000313" key="9">
    <source>
        <dbReference type="EMBL" id="KXS96475.1"/>
    </source>
</evidence>
<keyword evidence="5" id="KW-0560">Oxidoreductase</keyword>
<evidence type="ECO:0000256" key="1">
    <source>
        <dbReference type="ARBA" id="ARBA00001974"/>
    </source>
</evidence>
<dbReference type="InterPro" id="IPR046373">
    <property type="entry name" value="Acyl-CoA_Oxase/DH_mid-dom_sf"/>
</dbReference>
<evidence type="ECO:0000256" key="2">
    <source>
        <dbReference type="ARBA" id="ARBA00009347"/>
    </source>
</evidence>
<dbReference type="Pfam" id="PF02771">
    <property type="entry name" value="Acyl-CoA_dh_N"/>
    <property type="match status" value="1"/>
</dbReference>
<dbReference type="PANTHER" id="PTHR43884:SF12">
    <property type="entry name" value="ISOVALERYL-COA DEHYDROGENASE, MITOCHONDRIAL-RELATED"/>
    <property type="match status" value="1"/>
</dbReference>
<dbReference type="GO" id="GO:0050660">
    <property type="term" value="F:flavin adenine dinucleotide binding"/>
    <property type="evidence" value="ECO:0007669"/>
    <property type="project" value="InterPro"/>
</dbReference>
<comment type="caution">
    <text evidence="9">The sequence shown here is derived from an EMBL/GenBank/DDBJ whole genome shotgun (WGS) entry which is preliminary data.</text>
</comment>
<feature type="domain" description="Acyl-CoA dehydrogenase/oxidase C-terminal" evidence="6">
    <location>
        <begin position="236"/>
        <end position="396"/>
    </location>
</feature>
<dbReference type="InterPro" id="IPR006091">
    <property type="entry name" value="Acyl-CoA_Oxase/DH_mid-dom"/>
</dbReference>